<evidence type="ECO:0000313" key="1">
    <source>
        <dbReference type="EMBL" id="RLE51733.1"/>
    </source>
</evidence>
<gene>
    <name evidence="1" type="ORF">DRJ26_05445</name>
</gene>
<proteinExistence type="predicted"/>
<organism evidence="1 2">
    <name type="scientific">Thermoproteota archaeon</name>
    <dbReference type="NCBI Taxonomy" id="2056631"/>
    <lineage>
        <taxon>Archaea</taxon>
        <taxon>Thermoproteota</taxon>
    </lineage>
</organism>
<comment type="caution">
    <text evidence="1">The sequence shown here is derived from an EMBL/GenBank/DDBJ whole genome shotgun (WGS) entry which is preliminary data.</text>
</comment>
<sequence>MPTTIEAYEYYAKHLKKDPAKVIKSGASSDEYAKRVNEKVLTVVCEVPYIYDDRVANTTPIGIKRRDVILLGIRKSRKLLKELQKRLSEAEPLVNMESPFYESLSEFLRLGLEHLKAEENWAKKDPSTDRQATVSEAFDSIAARVYFYG</sequence>
<dbReference type="EMBL" id="QMRA01000153">
    <property type="protein sequence ID" value="RLE51733.1"/>
    <property type="molecule type" value="Genomic_DNA"/>
</dbReference>
<protein>
    <submittedName>
        <fullName evidence="1">Peptidase M14</fullName>
    </submittedName>
</protein>
<dbReference type="Proteomes" id="UP000269499">
    <property type="component" value="Unassembled WGS sequence"/>
</dbReference>
<accession>A0A497EWH9</accession>
<reference evidence="1 2" key="1">
    <citation type="submission" date="2018-06" db="EMBL/GenBank/DDBJ databases">
        <title>Extensive metabolic versatility and redundancy in microbially diverse, dynamic hydrothermal sediments.</title>
        <authorList>
            <person name="Dombrowski N."/>
            <person name="Teske A."/>
            <person name="Baker B.J."/>
        </authorList>
    </citation>
    <scope>NUCLEOTIDE SEQUENCE [LARGE SCALE GENOMIC DNA]</scope>
    <source>
        <strain evidence="1">B20_G2</strain>
    </source>
</reference>
<name>A0A497EWH9_9CREN</name>
<feature type="non-terminal residue" evidence="1">
    <location>
        <position position="149"/>
    </location>
</feature>
<dbReference type="AlphaFoldDB" id="A0A497EWH9"/>
<evidence type="ECO:0000313" key="2">
    <source>
        <dbReference type="Proteomes" id="UP000269499"/>
    </source>
</evidence>